<dbReference type="AlphaFoldDB" id="T1AED7"/>
<evidence type="ECO:0000256" key="2">
    <source>
        <dbReference type="ARBA" id="ARBA00022679"/>
    </source>
</evidence>
<reference evidence="4" key="2">
    <citation type="journal article" date="2014" name="ISME J.">
        <title>Microbial stratification in low pH oxic and suboxic macroscopic growths along an acid mine drainage.</title>
        <authorList>
            <person name="Mendez-Garcia C."/>
            <person name="Mesa V."/>
            <person name="Sprenger R.R."/>
            <person name="Richter M."/>
            <person name="Diez M.S."/>
            <person name="Solano J."/>
            <person name="Bargiela R."/>
            <person name="Golyshina O.V."/>
            <person name="Manteca A."/>
            <person name="Ramos J.L."/>
            <person name="Gallego J.R."/>
            <person name="Llorente I."/>
            <person name="Martins Dos Santos V.A."/>
            <person name="Jensen O.N."/>
            <person name="Pelaez A.I."/>
            <person name="Sanchez J."/>
            <person name="Ferrer M."/>
        </authorList>
    </citation>
    <scope>NUCLEOTIDE SEQUENCE</scope>
</reference>
<keyword evidence="2" id="KW-0808">Transferase</keyword>
<dbReference type="InterPro" id="IPR010044">
    <property type="entry name" value="MTAP"/>
</dbReference>
<sequence>MSAINSMLAIIGGTGLYQLDGLAVESRVPVADTPWGAPSGEVIVGRCGAQRVLFLARHGAQHTLAPHAVNYRANLWRLQQLGARAVLGVNSVGGIRADLPPRALALPEQIIDYTWGRAGTYSGEQGAPVRHIDFAEPYSAALRARLFAAARAAGVDLRAGGCYGCTQGPRLETAAEIARLRRDGCAMVGMTGMPEAALARELGLDYACVAVLANWAAGCDPEPHAVTLEEVQANVRAASVALGLLLAQFLQGA</sequence>
<dbReference type="HAMAP" id="MF_01963">
    <property type="entry name" value="MTAP"/>
    <property type="match status" value="1"/>
</dbReference>
<evidence type="ECO:0000259" key="3">
    <source>
        <dbReference type="Pfam" id="PF01048"/>
    </source>
</evidence>
<evidence type="ECO:0000256" key="1">
    <source>
        <dbReference type="ARBA" id="ARBA00022676"/>
    </source>
</evidence>
<dbReference type="Gene3D" id="3.40.50.1580">
    <property type="entry name" value="Nucleoside phosphorylase domain"/>
    <property type="match status" value="1"/>
</dbReference>
<organism evidence="4">
    <name type="scientific">mine drainage metagenome</name>
    <dbReference type="NCBI Taxonomy" id="410659"/>
    <lineage>
        <taxon>unclassified sequences</taxon>
        <taxon>metagenomes</taxon>
        <taxon>ecological metagenomes</taxon>
    </lineage>
</organism>
<dbReference type="PANTHER" id="PTHR42679">
    <property type="entry name" value="S-METHYL-5'-THIOADENOSINE PHOSPHORYLASE"/>
    <property type="match status" value="1"/>
</dbReference>
<dbReference type="GO" id="GO:0005829">
    <property type="term" value="C:cytosol"/>
    <property type="evidence" value="ECO:0007669"/>
    <property type="project" value="TreeGrafter"/>
</dbReference>
<dbReference type="PANTHER" id="PTHR42679:SF2">
    <property type="entry name" value="S-METHYL-5'-THIOADENOSINE PHOSPHORYLASE"/>
    <property type="match status" value="1"/>
</dbReference>
<dbReference type="GO" id="GO:0019509">
    <property type="term" value="P:L-methionine salvage from methylthioadenosine"/>
    <property type="evidence" value="ECO:0007669"/>
    <property type="project" value="TreeGrafter"/>
</dbReference>
<dbReference type="EMBL" id="AUZZ01002783">
    <property type="protein sequence ID" value="EQD58986.1"/>
    <property type="molecule type" value="Genomic_DNA"/>
</dbReference>
<dbReference type="GO" id="GO:0009116">
    <property type="term" value="P:nucleoside metabolic process"/>
    <property type="evidence" value="ECO:0007669"/>
    <property type="project" value="InterPro"/>
</dbReference>
<gene>
    <name evidence="4" type="ORF">B2A_04162</name>
</gene>
<dbReference type="InterPro" id="IPR035994">
    <property type="entry name" value="Nucleoside_phosphorylase_sf"/>
</dbReference>
<dbReference type="Pfam" id="PF01048">
    <property type="entry name" value="PNP_UDP_1"/>
    <property type="match status" value="1"/>
</dbReference>
<feature type="domain" description="Nucleoside phosphorylase" evidence="3">
    <location>
        <begin position="8"/>
        <end position="250"/>
    </location>
</feature>
<protein>
    <submittedName>
        <fullName evidence="4">5'-methylthioadenosine phosphorylase</fullName>
    </submittedName>
</protein>
<dbReference type="SUPFAM" id="SSF53167">
    <property type="entry name" value="Purine and uridine phosphorylases"/>
    <property type="match status" value="1"/>
</dbReference>
<comment type="caution">
    <text evidence="4">The sequence shown here is derived from an EMBL/GenBank/DDBJ whole genome shotgun (WGS) entry which is preliminary data.</text>
</comment>
<keyword evidence="1" id="KW-0328">Glycosyltransferase</keyword>
<reference evidence="4" key="1">
    <citation type="submission" date="2013-08" db="EMBL/GenBank/DDBJ databases">
        <authorList>
            <person name="Mendez C."/>
            <person name="Richter M."/>
            <person name="Ferrer M."/>
            <person name="Sanchez J."/>
        </authorList>
    </citation>
    <scope>NUCLEOTIDE SEQUENCE</scope>
</reference>
<evidence type="ECO:0000313" key="4">
    <source>
        <dbReference type="EMBL" id="EQD58986.1"/>
    </source>
</evidence>
<accession>T1AED7</accession>
<proteinExistence type="inferred from homology"/>
<dbReference type="InterPro" id="IPR000845">
    <property type="entry name" value="Nucleoside_phosphorylase_d"/>
</dbReference>
<dbReference type="GO" id="GO:0017061">
    <property type="term" value="F:S-methyl-5-thioadenosine phosphorylase activity"/>
    <property type="evidence" value="ECO:0007669"/>
    <property type="project" value="InterPro"/>
</dbReference>
<dbReference type="NCBIfam" id="NF006599">
    <property type="entry name" value="PRK09136.1"/>
    <property type="match status" value="1"/>
</dbReference>
<name>T1AED7_9ZZZZ</name>
<dbReference type="CDD" id="cd09010">
    <property type="entry name" value="MTAP_SsMTAPII_like_MTIP"/>
    <property type="match status" value="1"/>
</dbReference>